<reference evidence="4" key="1">
    <citation type="submission" date="2019-10" db="EMBL/GenBank/DDBJ databases">
        <authorList>
            <consortium name="DOE Joint Genome Institute"/>
            <person name="Kuo A."/>
            <person name="Miyauchi S."/>
            <person name="Kiss E."/>
            <person name="Drula E."/>
            <person name="Kohler A."/>
            <person name="Sanchez-Garcia M."/>
            <person name="Andreopoulos B."/>
            <person name="Barry K.W."/>
            <person name="Bonito G."/>
            <person name="Buee M."/>
            <person name="Carver A."/>
            <person name="Chen C."/>
            <person name="Cichocki N."/>
            <person name="Clum A."/>
            <person name="Culley D."/>
            <person name="Crous P.W."/>
            <person name="Fauchery L."/>
            <person name="Girlanda M."/>
            <person name="Hayes R."/>
            <person name="Keri Z."/>
            <person name="LaButti K."/>
            <person name="Lipzen A."/>
            <person name="Lombard V."/>
            <person name="Magnuson J."/>
            <person name="Maillard F."/>
            <person name="Morin E."/>
            <person name="Murat C."/>
            <person name="Nolan M."/>
            <person name="Ohm R."/>
            <person name="Pangilinan J."/>
            <person name="Pereira M."/>
            <person name="Perotto S."/>
            <person name="Peter M."/>
            <person name="Riley R."/>
            <person name="Sitrit Y."/>
            <person name="Stielow B."/>
            <person name="Szollosi G."/>
            <person name="Zifcakova L."/>
            <person name="Stursova M."/>
            <person name="Spatafora J.W."/>
            <person name="Tedersoo L."/>
            <person name="Vaario L.-M."/>
            <person name="Yamada A."/>
            <person name="Yan M."/>
            <person name="Wang P."/>
            <person name="Xu J."/>
            <person name="Bruns T."/>
            <person name="Baldrian P."/>
            <person name="Vilgalys R."/>
            <person name="Henrissat B."/>
            <person name="Grigoriev I.V."/>
            <person name="Hibbett D."/>
            <person name="Nagy L.G."/>
            <person name="Martin F.M."/>
        </authorList>
    </citation>
    <scope>NUCLEOTIDE SEQUENCE</scope>
    <source>
        <strain evidence="4">Prilba</strain>
    </source>
</reference>
<dbReference type="AlphaFoldDB" id="A0A9P5T9M7"/>
<evidence type="ECO:0000256" key="2">
    <source>
        <dbReference type="SAM" id="Phobius"/>
    </source>
</evidence>
<dbReference type="PANTHER" id="PTHR38045">
    <property type="entry name" value="CHROMOSOME 1, WHOLE GENOME SHOTGUN SEQUENCE"/>
    <property type="match status" value="1"/>
</dbReference>
<dbReference type="Pfam" id="PF07940">
    <property type="entry name" value="Hepar_II_III_C"/>
    <property type="match status" value="1"/>
</dbReference>
<dbReference type="Gene3D" id="2.70.98.70">
    <property type="match status" value="1"/>
</dbReference>
<dbReference type="OrthoDB" id="3476529at2759"/>
<evidence type="ECO:0000313" key="4">
    <source>
        <dbReference type="EMBL" id="KAF8481057.1"/>
    </source>
</evidence>
<evidence type="ECO:0000259" key="3">
    <source>
        <dbReference type="Pfam" id="PF07940"/>
    </source>
</evidence>
<evidence type="ECO:0000313" key="5">
    <source>
        <dbReference type="Proteomes" id="UP000759537"/>
    </source>
</evidence>
<evidence type="ECO:0000256" key="1">
    <source>
        <dbReference type="ARBA" id="ARBA00004196"/>
    </source>
</evidence>
<keyword evidence="2" id="KW-0472">Membrane</keyword>
<keyword evidence="4" id="KW-0456">Lyase</keyword>
<feature type="transmembrane region" description="Helical" evidence="2">
    <location>
        <begin position="47"/>
        <end position="66"/>
    </location>
</feature>
<accession>A0A9P5T9M7</accession>
<dbReference type="SUPFAM" id="SSF48230">
    <property type="entry name" value="Chondroitin AC/alginate lyase"/>
    <property type="match status" value="1"/>
</dbReference>
<dbReference type="GO" id="GO:0016829">
    <property type="term" value="F:lyase activity"/>
    <property type="evidence" value="ECO:0007669"/>
    <property type="project" value="UniProtKB-KW"/>
</dbReference>
<dbReference type="EMBL" id="WHVB01000007">
    <property type="protein sequence ID" value="KAF8481057.1"/>
    <property type="molecule type" value="Genomic_DNA"/>
</dbReference>
<comment type="subcellular location">
    <subcellularLocation>
        <location evidence="1">Cell envelope</location>
    </subcellularLocation>
</comment>
<proteinExistence type="predicted"/>
<dbReference type="InterPro" id="IPR008929">
    <property type="entry name" value="Chondroitin_lyas"/>
</dbReference>
<keyword evidence="2" id="KW-1133">Transmembrane helix</keyword>
<dbReference type="InterPro" id="IPR012480">
    <property type="entry name" value="Hepar_II_III_C"/>
</dbReference>
<dbReference type="Gene3D" id="1.50.10.100">
    <property type="entry name" value="Chondroitin AC/alginate lyase"/>
    <property type="match status" value="1"/>
</dbReference>
<dbReference type="PANTHER" id="PTHR38045:SF1">
    <property type="entry name" value="HEPARINASE II_III-LIKE PROTEIN"/>
    <property type="match status" value="1"/>
</dbReference>
<feature type="domain" description="Heparinase II/III-like C-terminal" evidence="3">
    <location>
        <begin position="510"/>
        <end position="705"/>
    </location>
</feature>
<name>A0A9P5T9M7_9AGAM</name>
<keyword evidence="5" id="KW-1185">Reference proteome</keyword>
<organism evidence="4 5">
    <name type="scientific">Russula ochroleuca</name>
    <dbReference type="NCBI Taxonomy" id="152965"/>
    <lineage>
        <taxon>Eukaryota</taxon>
        <taxon>Fungi</taxon>
        <taxon>Dikarya</taxon>
        <taxon>Basidiomycota</taxon>
        <taxon>Agaricomycotina</taxon>
        <taxon>Agaricomycetes</taxon>
        <taxon>Russulales</taxon>
        <taxon>Russulaceae</taxon>
        <taxon>Russula</taxon>
    </lineage>
</organism>
<keyword evidence="2" id="KW-0812">Transmembrane</keyword>
<sequence>MATYDALDSHSPSRASPFGSGDPYYNSSTGFVTPATPKKSASKWVRFGVPAGVLVIAGAVVAAVLATRHHGHSSTSSNSDSGNPASASSAISAKNAVGVYPTGTDSEFMVPLYPSTTNSAAFSTPTYNPSDAALEWPQDSFAPSNPAPTSIRTDRPRLIAPKYKWDALPSRIASEPYLKYWNQTIFQNATTYYSLPPVVYFMDGSSGILDNAREIKMRIKAFSYVARMTNDTKWVDRAWAEIQNAAGNGTTSFGPATDKWNTAHFLDTAEFSAAFGIAYDWLYDFWTDDQKQQIRYTLNLYGLQPGVSVFQGNAAAIGWWATNIYGNWNCVCNGGLTMAALAIYGDDTTGNAASLLGYTINNAKQNCALTVTPDGTNNETANYWYFATTGHAEMTSSLITAAGSDFGLLSVNPNFNLTGLFHMHVKGPTSLFNYGDHGPNKFSTTANSMIFYASQYNAPQYALFQRDQADAAEPWSMFWYDATTTGAFWNGLPLDHAFNNNGDQWASMRSSWTDINALYAAMKGSPLQGHQTHGDLDCGDFVLDALGTRWAGELGSGDYNAPNYFDSEAQNATRWLYYRKRTEGQNTILVNQQNQNVLANPTMTQGSSGTTQGSSTVFKPSSDSTSFVVFDLSSAYFNVTSFSRGLRLLNGRQQVLLQDDINAAGSVMWRMHTNATVTISSGGTSATLTLDGQTMQVQILNPPSGATFTTAQAVRLAGDPALPSGATDQPNPGVTVLTISLPAGQYSLQVLFNPQWPGLQQSNYVTPKSVPLSSWSLTSHN</sequence>
<comment type="caution">
    <text evidence="4">The sequence shown here is derived from an EMBL/GenBank/DDBJ whole genome shotgun (WGS) entry which is preliminary data.</text>
</comment>
<protein>
    <submittedName>
        <fullName evidence="4">Chondroitin AC/alginate lyase</fullName>
    </submittedName>
</protein>
<gene>
    <name evidence="4" type="ORF">DFH94DRAFT_737760</name>
</gene>
<dbReference type="Proteomes" id="UP000759537">
    <property type="component" value="Unassembled WGS sequence"/>
</dbReference>
<reference evidence="4" key="2">
    <citation type="journal article" date="2020" name="Nat. Commun.">
        <title>Large-scale genome sequencing of mycorrhizal fungi provides insights into the early evolution of symbiotic traits.</title>
        <authorList>
            <person name="Miyauchi S."/>
            <person name="Kiss E."/>
            <person name="Kuo A."/>
            <person name="Drula E."/>
            <person name="Kohler A."/>
            <person name="Sanchez-Garcia M."/>
            <person name="Morin E."/>
            <person name="Andreopoulos B."/>
            <person name="Barry K.W."/>
            <person name="Bonito G."/>
            <person name="Buee M."/>
            <person name="Carver A."/>
            <person name="Chen C."/>
            <person name="Cichocki N."/>
            <person name="Clum A."/>
            <person name="Culley D."/>
            <person name="Crous P.W."/>
            <person name="Fauchery L."/>
            <person name="Girlanda M."/>
            <person name="Hayes R.D."/>
            <person name="Keri Z."/>
            <person name="LaButti K."/>
            <person name="Lipzen A."/>
            <person name="Lombard V."/>
            <person name="Magnuson J."/>
            <person name="Maillard F."/>
            <person name="Murat C."/>
            <person name="Nolan M."/>
            <person name="Ohm R.A."/>
            <person name="Pangilinan J."/>
            <person name="Pereira M.F."/>
            <person name="Perotto S."/>
            <person name="Peter M."/>
            <person name="Pfister S."/>
            <person name="Riley R."/>
            <person name="Sitrit Y."/>
            <person name="Stielow J.B."/>
            <person name="Szollosi G."/>
            <person name="Zifcakova L."/>
            <person name="Stursova M."/>
            <person name="Spatafora J.W."/>
            <person name="Tedersoo L."/>
            <person name="Vaario L.M."/>
            <person name="Yamada A."/>
            <person name="Yan M."/>
            <person name="Wang P."/>
            <person name="Xu J."/>
            <person name="Bruns T."/>
            <person name="Baldrian P."/>
            <person name="Vilgalys R."/>
            <person name="Dunand C."/>
            <person name="Henrissat B."/>
            <person name="Grigoriev I.V."/>
            <person name="Hibbett D."/>
            <person name="Nagy L.G."/>
            <person name="Martin F.M."/>
        </authorList>
    </citation>
    <scope>NUCLEOTIDE SEQUENCE</scope>
    <source>
        <strain evidence="4">Prilba</strain>
    </source>
</reference>